<dbReference type="Gene3D" id="3.40.50.300">
    <property type="entry name" value="P-loop containing nucleotide triphosphate hydrolases"/>
    <property type="match status" value="1"/>
</dbReference>
<dbReference type="InterPro" id="IPR027417">
    <property type="entry name" value="P-loop_NTPase"/>
</dbReference>
<sequence>MIRFTNIYKRFGRLQALDNINLSFSASKSVALIGPNGSGKTTLIKSLLGMVVPDKGDIVFKDASILGSCDYRANIGYMPQISSYPENMTISQVMEMMKDIRQYTQLDEDLVQAFKLPQLANKPMRTLSGGTRQKVSACLAFLFNPEVLVLDEPTAGLDPVASGILQDKILQETRNGKLVLITSHILSELDDLVDEVAYLQDGKLQFHKQVVELQAKTGEQKLVRAMAHVMENGGL</sequence>
<keyword evidence="8" id="KW-1185">Reference proteome</keyword>
<dbReference type="Proteomes" id="UP001326715">
    <property type="component" value="Chromosome"/>
</dbReference>
<dbReference type="EMBL" id="FPIZ01000038">
    <property type="protein sequence ID" value="SFW88887.1"/>
    <property type="molecule type" value="Genomic_DNA"/>
</dbReference>
<dbReference type="Proteomes" id="UP000183788">
    <property type="component" value="Unassembled WGS sequence"/>
</dbReference>
<gene>
    <name evidence="5" type="ORF">SAMN05661012_06324</name>
    <name evidence="6" type="ORF">SR876_11710</name>
</gene>
<evidence type="ECO:0000256" key="1">
    <source>
        <dbReference type="ARBA" id="ARBA00022448"/>
    </source>
</evidence>
<protein>
    <submittedName>
        <fullName evidence="6">ABC transporter ATP-binding protein</fullName>
    </submittedName>
    <submittedName>
        <fullName evidence="5">Cu-processing system ATP-binding protein</fullName>
    </submittedName>
</protein>
<keyword evidence="3 5" id="KW-0067">ATP-binding</keyword>
<dbReference type="GO" id="GO:0016887">
    <property type="term" value="F:ATP hydrolysis activity"/>
    <property type="evidence" value="ECO:0007669"/>
    <property type="project" value="InterPro"/>
</dbReference>
<dbReference type="GO" id="GO:0005524">
    <property type="term" value="F:ATP binding"/>
    <property type="evidence" value="ECO:0007669"/>
    <property type="project" value="UniProtKB-KW"/>
</dbReference>
<accession>A0A1K1SXT8</accession>
<dbReference type="SUPFAM" id="SSF52540">
    <property type="entry name" value="P-loop containing nucleoside triphosphate hydrolases"/>
    <property type="match status" value="1"/>
</dbReference>
<evidence type="ECO:0000313" key="5">
    <source>
        <dbReference type="EMBL" id="SFW88887.1"/>
    </source>
</evidence>
<keyword evidence="1" id="KW-0813">Transport</keyword>
<evidence type="ECO:0000256" key="3">
    <source>
        <dbReference type="ARBA" id="ARBA00022840"/>
    </source>
</evidence>
<evidence type="ECO:0000313" key="7">
    <source>
        <dbReference type="Proteomes" id="UP000183788"/>
    </source>
</evidence>
<dbReference type="OrthoDB" id="9785229at2"/>
<name>A0A1K1SXT8_9BACT</name>
<reference evidence="5 7" key="1">
    <citation type="submission" date="2016-11" db="EMBL/GenBank/DDBJ databases">
        <authorList>
            <person name="Jaros S."/>
            <person name="Januszkiewicz K."/>
            <person name="Wedrychowicz H."/>
        </authorList>
    </citation>
    <scope>NUCLEOTIDE SEQUENCE [LARGE SCALE GENOMIC DNA]</scope>
    <source>
        <strain evidence="5 7">DSM 784</strain>
    </source>
</reference>
<evidence type="ECO:0000259" key="4">
    <source>
        <dbReference type="PROSITE" id="PS50893"/>
    </source>
</evidence>
<dbReference type="EMBL" id="CP140154">
    <property type="protein sequence ID" value="WQG92172.1"/>
    <property type="molecule type" value="Genomic_DNA"/>
</dbReference>
<dbReference type="PANTHER" id="PTHR42939:SF1">
    <property type="entry name" value="ABC TRANSPORTER ATP-BINDING PROTEIN ALBC-RELATED"/>
    <property type="match status" value="1"/>
</dbReference>
<dbReference type="CDD" id="cd03230">
    <property type="entry name" value="ABC_DR_subfamily_A"/>
    <property type="match status" value="1"/>
</dbReference>
<dbReference type="PROSITE" id="PS50893">
    <property type="entry name" value="ABC_TRANSPORTER_2"/>
    <property type="match status" value="1"/>
</dbReference>
<dbReference type="InterPro" id="IPR051782">
    <property type="entry name" value="ABC_Transporter_VariousFunc"/>
</dbReference>
<organism evidence="5 7">
    <name type="scientific">Chitinophaga sancti</name>
    <dbReference type="NCBI Taxonomy" id="1004"/>
    <lineage>
        <taxon>Bacteria</taxon>
        <taxon>Pseudomonadati</taxon>
        <taxon>Bacteroidota</taxon>
        <taxon>Chitinophagia</taxon>
        <taxon>Chitinophagales</taxon>
        <taxon>Chitinophagaceae</taxon>
        <taxon>Chitinophaga</taxon>
    </lineage>
</organism>
<keyword evidence="2" id="KW-0547">Nucleotide-binding</keyword>
<evidence type="ECO:0000313" key="6">
    <source>
        <dbReference type="EMBL" id="WQG92172.1"/>
    </source>
</evidence>
<evidence type="ECO:0000256" key="2">
    <source>
        <dbReference type="ARBA" id="ARBA00022741"/>
    </source>
</evidence>
<feature type="domain" description="ABC transporter" evidence="4">
    <location>
        <begin position="2"/>
        <end position="226"/>
    </location>
</feature>
<dbReference type="SMART" id="SM00382">
    <property type="entry name" value="AAA"/>
    <property type="match status" value="1"/>
</dbReference>
<proteinExistence type="predicted"/>
<dbReference type="STRING" id="1004.SAMN05661012_06324"/>
<dbReference type="RefSeq" id="WP_072366130.1">
    <property type="nucleotide sequence ID" value="NZ_CP139972.1"/>
</dbReference>
<reference evidence="6 8" key="2">
    <citation type="submission" date="2023-11" db="EMBL/GenBank/DDBJ databases">
        <title>MicrobeMod: A computational toolkit for identifying prokaryotic methylation and restriction-modification with nanopore sequencing.</title>
        <authorList>
            <person name="Crits-Christoph A."/>
            <person name="Kang S.C."/>
            <person name="Lee H."/>
            <person name="Ostrov N."/>
        </authorList>
    </citation>
    <scope>NUCLEOTIDE SEQUENCE [LARGE SCALE GENOMIC DNA]</scope>
    <source>
        <strain evidence="6 8">ATCC 23090</strain>
    </source>
</reference>
<dbReference type="AlphaFoldDB" id="A0A1K1SXT8"/>
<evidence type="ECO:0000313" key="8">
    <source>
        <dbReference type="Proteomes" id="UP001326715"/>
    </source>
</evidence>
<dbReference type="InterPro" id="IPR003439">
    <property type="entry name" value="ABC_transporter-like_ATP-bd"/>
</dbReference>
<dbReference type="InterPro" id="IPR003593">
    <property type="entry name" value="AAA+_ATPase"/>
</dbReference>
<dbReference type="PANTHER" id="PTHR42939">
    <property type="entry name" value="ABC TRANSPORTER ATP-BINDING PROTEIN ALBC-RELATED"/>
    <property type="match status" value="1"/>
</dbReference>
<dbReference type="Pfam" id="PF00005">
    <property type="entry name" value="ABC_tran"/>
    <property type="match status" value="1"/>
</dbReference>